<evidence type="ECO:0000256" key="3">
    <source>
        <dbReference type="PIRNR" id="PIRNR000185"/>
    </source>
</evidence>
<keyword evidence="7" id="KW-1185">Reference proteome</keyword>
<dbReference type="Gene3D" id="3.40.50.10860">
    <property type="entry name" value="Leucine Dehydrogenase, chain A, domain 1"/>
    <property type="match status" value="1"/>
</dbReference>
<protein>
    <recommendedName>
        <fullName evidence="3">Glutamate dehydrogenase</fullName>
    </recommendedName>
</protein>
<dbReference type="InterPro" id="IPR046346">
    <property type="entry name" value="Aminoacid_DH-like_N_sf"/>
</dbReference>
<accession>A0ABN2UH34</accession>
<reference evidence="6 7" key="1">
    <citation type="journal article" date="2019" name="Int. J. Syst. Evol. Microbiol.">
        <title>The Global Catalogue of Microorganisms (GCM) 10K type strain sequencing project: providing services to taxonomists for standard genome sequencing and annotation.</title>
        <authorList>
            <consortium name="The Broad Institute Genomics Platform"/>
            <consortium name="The Broad Institute Genome Sequencing Center for Infectious Disease"/>
            <person name="Wu L."/>
            <person name="Ma J."/>
        </authorList>
    </citation>
    <scope>NUCLEOTIDE SEQUENCE [LARGE SCALE GENOMIC DNA]</scope>
    <source>
        <strain evidence="6 7">JCM 13595</strain>
    </source>
</reference>
<evidence type="ECO:0000313" key="6">
    <source>
        <dbReference type="EMBL" id="GAA2032938.1"/>
    </source>
</evidence>
<evidence type="ECO:0000313" key="7">
    <source>
        <dbReference type="Proteomes" id="UP001501461"/>
    </source>
</evidence>
<dbReference type="SUPFAM" id="SSF53223">
    <property type="entry name" value="Aminoacid dehydrogenase-like, N-terminal domain"/>
    <property type="match status" value="1"/>
</dbReference>
<dbReference type="InterPro" id="IPR033524">
    <property type="entry name" value="Glu/Leu/Phe/Val_DH_AS"/>
</dbReference>
<dbReference type="Pfam" id="PF02812">
    <property type="entry name" value="ELFV_dehydrog_N"/>
    <property type="match status" value="1"/>
</dbReference>
<comment type="caution">
    <text evidence="6">The sequence shown here is derived from an EMBL/GenBank/DDBJ whole genome shotgun (WGS) entry which is preliminary data.</text>
</comment>
<evidence type="ECO:0000256" key="1">
    <source>
        <dbReference type="ARBA" id="ARBA00006382"/>
    </source>
</evidence>
<dbReference type="InterPro" id="IPR014362">
    <property type="entry name" value="Glu_DH"/>
</dbReference>
<dbReference type="PRINTS" id="PR00082">
    <property type="entry name" value="GLFDHDRGNASE"/>
</dbReference>
<proteinExistence type="inferred from homology"/>
<dbReference type="InterPro" id="IPR036291">
    <property type="entry name" value="NAD(P)-bd_dom_sf"/>
</dbReference>
<dbReference type="Proteomes" id="UP001501461">
    <property type="component" value="Unassembled WGS sequence"/>
</dbReference>
<dbReference type="PANTHER" id="PTHR11606:SF13">
    <property type="entry name" value="GLUTAMATE DEHYDROGENASE 1, MITOCHONDRIAL"/>
    <property type="match status" value="1"/>
</dbReference>
<comment type="similarity">
    <text evidence="1 3 4">Belongs to the Glu/Leu/Phe/Val dehydrogenases family.</text>
</comment>
<dbReference type="InterPro" id="IPR006096">
    <property type="entry name" value="Glu/Leu/Phe/Val/Trp_DH_C"/>
</dbReference>
<feature type="domain" description="Glutamate/phenylalanine/leucine/valine/L-tryptophan dehydrogenase C-terminal" evidence="5">
    <location>
        <begin position="188"/>
        <end position="416"/>
    </location>
</feature>
<evidence type="ECO:0000259" key="5">
    <source>
        <dbReference type="SMART" id="SM00839"/>
    </source>
</evidence>
<evidence type="ECO:0000256" key="4">
    <source>
        <dbReference type="RuleBase" id="RU004417"/>
    </source>
</evidence>
<dbReference type="Gene3D" id="3.40.50.720">
    <property type="entry name" value="NAD(P)-binding Rossmann-like Domain"/>
    <property type="match status" value="1"/>
</dbReference>
<organism evidence="6 7">
    <name type="scientific">Yaniella flava</name>
    <dbReference type="NCBI Taxonomy" id="287930"/>
    <lineage>
        <taxon>Bacteria</taxon>
        <taxon>Bacillati</taxon>
        <taxon>Actinomycetota</taxon>
        <taxon>Actinomycetes</taxon>
        <taxon>Micrococcales</taxon>
        <taxon>Micrococcaceae</taxon>
        <taxon>Yaniella</taxon>
    </lineage>
</organism>
<keyword evidence="2 3" id="KW-0560">Oxidoreductase</keyword>
<dbReference type="EMBL" id="BAAAMN010000017">
    <property type="protein sequence ID" value="GAA2032938.1"/>
    <property type="molecule type" value="Genomic_DNA"/>
</dbReference>
<evidence type="ECO:0000256" key="2">
    <source>
        <dbReference type="ARBA" id="ARBA00023002"/>
    </source>
</evidence>
<dbReference type="SMART" id="SM00839">
    <property type="entry name" value="ELFV_dehydrog"/>
    <property type="match status" value="1"/>
</dbReference>
<name>A0ABN2UH34_9MICC</name>
<dbReference type="InterPro" id="IPR006097">
    <property type="entry name" value="Glu/Leu/Phe/Val/Trp_DH_dimer"/>
</dbReference>
<dbReference type="SUPFAM" id="SSF51735">
    <property type="entry name" value="NAD(P)-binding Rossmann-fold domains"/>
    <property type="match status" value="1"/>
</dbReference>
<dbReference type="InterPro" id="IPR006095">
    <property type="entry name" value="Glu/Leu/Phe/Val/Trp_DH"/>
</dbReference>
<sequence length="418" mass="44521">MGRMTTIHNPWSFQERPLTQHVDHFAPPASIDGPPVHEHVWTDPVTGARGFFVVDSIVGGLTTGGTRMRAGCTLSEVADLAHRMTLKTAAFGLPVGGAKAGIDMDPHHPAALEVLERFFMAMLPWLEEHWVTAEDLGVSQTDLDGVFQRLGLHHSYHAAIERSEHPDKTLKRIRNAMAMRSSLGPPVADLIGGHGVAQACLAAANSFGWTLSHTTVAIQGIGTMGGSTARFLHAAGVAVVAIGDAAGTLYDPQGLNIPELLALRDSYGEIDRSRVPAGIEHLPCASVLTVAADILVPAAFSYAISAQAVPSITALAVVEAANSATTPEAEELLAVRGIPVIPDFVANAGAAAWTWWLLAGLVGSDPEESFQKMRSHMETKVAFMLAQWRESAILPRRSAWNFAAINQRAVADTQLSVP</sequence>
<gene>
    <name evidence="6" type="ORF">GCM10009720_11690</name>
</gene>
<dbReference type="PIRSF" id="PIRSF000185">
    <property type="entry name" value="Glu_DH"/>
    <property type="match status" value="1"/>
</dbReference>
<dbReference type="Pfam" id="PF00208">
    <property type="entry name" value="ELFV_dehydrog"/>
    <property type="match status" value="1"/>
</dbReference>
<dbReference type="PANTHER" id="PTHR11606">
    <property type="entry name" value="GLUTAMATE DEHYDROGENASE"/>
    <property type="match status" value="1"/>
</dbReference>
<dbReference type="PROSITE" id="PS00074">
    <property type="entry name" value="GLFV_DEHYDROGENASE"/>
    <property type="match status" value="1"/>
</dbReference>